<proteinExistence type="predicted"/>
<dbReference type="Pfam" id="PF13193">
    <property type="entry name" value="AMP-binding_C"/>
    <property type="match status" value="1"/>
</dbReference>
<dbReference type="SUPFAM" id="SSF56801">
    <property type="entry name" value="Acetyl-CoA synthetase-like"/>
    <property type="match status" value="1"/>
</dbReference>
<dbReference type="InterPro" id="IPR025110">
    <property type="entry name" value="AMP-bd_C"/>
</dbReference>
<comment type="caution">
    <text evidence="3">The sequence shown here is derived from an EMBL/GenBank/DDBJ whole genome shotgun (WGS) entry which is preliminary data.</text>
</comment>
<evidence type="ECO:0000259" key="1">
    <source>
        <dbReference type="Pfam" id="PF00501"/>
    </source>
</evidence>
<feature type="domain" description="AMP-dependent synthetase/ligase" evidence="1">
    <location>
        <begin position="9"/>
        <end position="373"/>
    </location>
</feature>
<dbReference type="GO" id="GO:0016878">
    <property type="term" value="F:acid-thiol ligase activity"/>
    <property type="evidence" value="ECO:0007669"/>
    <property type="project" value="UniProtKB-ARBA"/>
</dbReference>
<dbReference type="InterPro" id="IPR042099">
    <property type="entry name" value="ANL_N_sf"/>
</dbReference>
<dbReference type="AlphaFoldDB" id="A0A7C4LNL8"/>
<dbReference type="EMBL" id="DSVQ01000006">
    <property type="protein sequence ID" value="HGT38151.1"/>
    <property type="molecule type" value="Genomic_DNA"/>
</dbReference>
<dbReference type="Gene3D" id="3.40.50.12780">
    <property type="entry name" value="N-terminal domain of ligase-like"/>
    <property type="match status" value="1"/>
</dbReference>
<dbReference type="PANTHER" id="PTHR43767:SF1">
    <property type="entry name" value="NONRIBOSOMAL PEPTIDE SYNTHASE PES1 (EUROFUNG)-RELATED"/>
    <property type="match status" value="1"/>
</dbReference>
<dbReference type="InterPro" id="IPR020845">
    <property type="entry name" value="AMP-binding_CS"/>
</dbReference>
<gene>
    <name evidence="3" type="ORF">ENS64_02615</name>
</gene>
<name>A0A7C4LNL8_9PLAN</name>
<dbReference type="Gene3D" id="3.30.300.30">
    <property type="match status" value="1"/>
</dbReference>
<evidence type="ECO:0000259" key="2">
    <source>
        <dbReference type="Pfam" id="PF13193"/>
    </source>
</evidence>
<evidence type="ECO:0000313" key="3">
    <source>
        <dbReference type="EMBL" id="HGT38151.1"/>
    </source>
</evidence>
<organism evidence="3">
    <name type="scientific">Schlesneria paludicola</name>
    <dbReference type="NCBI Taxonomy" id="360056"/>
    <lineage>
        <taxon>Bacteria</taxon>
        <taxon>Pseudomonadati</taxon>
        <taxon>Planctomycetota</taxon>
        <taxon>Planctomycetia</taxon>
        <taxon>Planctomycetales</taxon>
        <taxon>Planctomycetaceae</taxon>
        <taxon>Schlesneria</taxon>
    </lineage>
</organism>
<sequence>MTSLLDEFATHVRLRPAAVALHDRGVDYTYGELFERCQRLAGWMSVNGVREGDRVALLLPNSLEYVIAYLAVFQVGGIVVGLNPQTTANELAAILGHADPVLVVAHERVVELAAEGLAQSCPAGLRFLLIVGRLDGRPLPSTIVALPFDDAVAARPAEEVRAEVAQIIYTSGTTGRPKGVVLSHRNLMANCRSIVRYLHLTPQDSVLVVLPFFYSYGNSLLFTHLATGGKLVLAPDFVFWNTVLDSLERHAVTGFSGVPATYALLLRKSDIRRRSLPALRYLTCAGGAMPETHVAELRRAIPYARLFLMYGQTEATARLSTLLPEDLDRKPGSIGRGIDGVSLRVLNERGEPVQPGEVGEIVASGDNVMLGYWRDSEATQRVLRADGLHTGDLAHVDDEGFIYVDGRRDDQIKSGAYRINPQEIEEILLELPGIGEAAVVGVKDEIWGEIPVAYVVASESADDLAETAWNYCRERLPRHKQPRFVRVLEKLPRTASGKVQRAVLRAQWPTDSTGRRAPAPMACGET</sequence>
<dbReference type="InterPro" id="IPR050237">
    <property type="entry name" value="ATP-dep_AMP-bd_enzyme"/>
</dbReference>
<feature type="domain" description="AMP-binding enzyme C-terminal" evidence="2">
    <location>
        <begin position="423"/>
        <end position="498"/>
    </location>
</feature>
<dbReference type="InterPro" id="IPR000873">
    <property type="entry name" value="AMP-dep_synth/lig_dom"/>
</dbReference>
<dbReference type="PANTHER" id="PTHR43767">
    <property type="entry name" value="LONG-CHAIN-FATTY-ACID--COA LIGASE"/>
    <property type="match status" value="1"/>
</dbReference>
<accession>A0A7C4LNL8</accession>
<reference evidence="3" key="1">
    <citation type="journal article" date="2020" name="mSystems">
        <title>Genome- and Community-Level Interaction Insights into Carbon Utilization and Element Cycling Functions of Hydrothermarchaeota in Hydrothermal Sediment.</title>
        <authorList>
            <person name="Zhou Z."/>
            <person name="Liu Y."/>
            <person name="Xu W."/>
            <person name="Pan J."/>
            <person name="Luo Z.H."/>
            <person name="Li M."/>
        </authorList>
    </citation>
    <scope>NUCLEOTIDE SEQUENCE [LARGE SCALE GENOMIC DNA]</scope>
    <source>
        <strain evidence="3">SpSt-508</strain>
    </source>
</reference>
<protein>
    <submittedName>
        <fullName evidence="3">AMP-dependent synthetase</fullName>
    </submittedName>
</protein>
<dbReference type="Pfam" id="PF00501">
    <property type="entry name" value="AMP-binding"/>
    <property type="match status" value="1"/>
</dbReference>
<dbReference type="PROSITE" id="PS00455">
    <property type="entry name" value="AMP_BINDING"/>
    <property type="match status" value="1"/>
</dbReference>
<dbReference type="InterPro" id="IPR045851">
    <property type="entry name" value="AMP-bd_C_sf"/>
</dbReference>